<gene>
    <name evidence="1" type="ORF">SAMN05421880_11773</name>
</gene>
<dbReference type="STRING" id="52442.SAMN05421880_11773"/>
<evidence type="ECO:0000313" key="2">
    <source>
        <dbReference type="Proteomes" id="UP000199561"/>
    </source>
</evidence>
<dbReference type="AlphaFoldDB" id="A0A1I4R5U1"/>
<dbReference type="Proteomes" id="UP000199561">
    <property type="component" value="Unassembled WGS sequence"/>
</dbReference>
<sequence length="46" mass="5192">MLGICVELLEKVLGWFILFFVDSRRAPKINNGLATALAFFVLSSYQ</sequence>
<accession>A0A1I4R5U1</accession>
<organism evidence="1 2">
    <name type="scientific">Nitrosomonas nitrosa</name>
    <dbReference type="NCBI Taxonomy" id="52442"/>
    <lineage>
        <taxon>Bacteria</taxon>
        <taxon>Pseudomonadati</taxon>
        <taxon>Pseudomonadota</taxon>
        <taxon>Betaproteobacteria</taxon>
        <taxon>Nitrosomonadales</taxon>
        <taxon>Nitrosomonadaceae</taxon>
        <taxon>Nitrosomonas</taxon>
    </lineage>
</organism>
<proteinExistence type="predicted"/>
<reference evidence="1 2" key="1">
    <citation type="submission" date="2016-10" db="EMBL/GenBank/DDBJ databases">
        <authorList>
            <person name="de Groot N.N."/>
        </authorList>
    </citation>
    <scope>NUCLEOTIDE SEQUENCE [LARGE SCALE GENOMIC DNA]</scope>
    <source>
        <strain evidence="1 2">Nm146</strain>
    </source>
</reference>
<keyword evidence="2" id="KW-1185">Reference proteome</keyword>
<dbReference type="EMBL" id="FOUF01000017">
    <property type="protein sequence ID" value="SFM47346.1"/>
    <property type="molecule type" value="Genomic_DNA"/>
</dbReference>
<evidence type="ECO:0000313" key="1">
    <source>
        <dbReference type="EMBL" id="SFM47346.1"/>
    </source>
</evidence>
<protein>
    <submittedName>
        <fullName evidence="1">Uncharacterized protein</fullName>
    </submittedName>
</protein>
<name>A0A1I4R5U1_9PROT</name>